<evidence type="ECO:0000256" key="5">
    <source>
        <dbReference type="ARBA" id="ARBA00022989"/>
    </source>
</evidence>
<evidence type="ECO:0000313" key="8">
    <source>
        <dbReference type="Proteomes" id="UP000799437"/>
    </source>
</evidence>
<evidence type="ECO:0000313" key="7">
    <source>
        <dbReference type="EMBL" id="KAF2755759.1"/>
    </source>
</evidence>
<keyword evidence="6" id="KW-0472">Membrane</keyword>
<keyword evidence="4" id="KW-0735">Signal-anchor</keyword>
<evidence type="ECO:0000256" key="4">
    <source>
        <dbReference type="ARBA" id="ARBA00022968"/>
    </source>
</evidence>
<sequence>MVKTGSCEINHKLPIHLHTSLRCIPSYAIFSDHQDEFHGIEVHDAFEGQVSQKIMYEYEEFHMYRKMKDVGGCSGLNATDVVSKGIANINGNSQNRGWMLDRFKFLPILRQAYQYRPEAKWYVLIETDATFVWPNLHDWLQHLDPNLPYYLGSQTQIGTQQFAQGGAGTIISNAAMKRVVEHFEANQTSLENFTADHWAGDCVLGKAFEDIGIKLLWSWPHLLTESIADIDYTDDKYFKRLWCTPVLSYHHMTSEQTWDHWKFQRRWFEHNPGRVLKHCDVFYNYVLPQLQYRREAWDNESDGLVEVEKRPRSSQECKDICLDDPDCLQYRYSADGCRMSTRFRLGQIAASNRRVVSGWILDRVENMAANFTSCSAEEATWVTEFYGWS</sequence>
<evidence type="ECO:0008006" key="9">
    <source>
        <dbReference type="Google" id="ProtNLM"/>
    </source>
</evidence>
<dbReference type="AlphaFoldDB" id="A0A6A6W0U1"/>
<dbReference type="GO" id="GO:0016020">
    <property type="term" value="C:membrane"/>
    <property type="evidence" value="ECO:0007669"/>
    <property type="project" value="UniProtKB-SubCell"/>
</dbReference>
<dbReference type="RefSeq" id="XP_033598210.1">
    <property type="nucleotide sequence ID" value="XM_033746167.1"/>
</dbReference>
<comment type="similarity">
    <text evidence="2">Belongs to the glycosyltransferase 31 family. Beta3-Gal-T subfamily.</text>
</comment>
<accession>A0A6A6W0U1</accession>
<proteinExistence type="inferred from homology"/>
<evidence type="ECO:0000256" key="1">
    <source>
        <dbReference type="ARBA" id="ARBA00004606"/>
    </source>
</evidence>
<evidence type="ECO:0000256" key="6">
    <source>
        <dbReference type="ARBA" id="ARBA00023136"/>
    </source>
</evidence>
<organism evidence="7 8">
    <name type="scientific">Pseudovirgaria hyperparasitica</name>
    <dbReference type="NCBI Taxonomy" id="470096"/>
    <lineage>
        <taxon>Eukaryota</taxon>
        <taxon>Fungi</taxon>
        <taxon>Dikarya</taxon>
        <taxon>Ascomycota</taxon>
        <taxon>Pezizomycotina</taxon>
        <taxon>Dothideomycetes</taxon>
        <taxon>Dothideomycetes incertae sedis</taxon>
        <taxon>Acrospermales</taxon>
        <taxon>Acrospermaceae</taxon>
        <taxon>Pseudovirgaria</taxon>
    </lineage>
</organism>
<keyword evidence="5" id="KW-1133">Transmembrane helix</keyword>
<dbReference type="Gene3D" id="3.90.550.50">
    <property type="match status" value="1"/>
</dbReference>
<reference evidence="7" key="1">
    <citation type="journal article" date="2020" name="Stud. Mycol.">
        <title>101 Dothideomycetes genomes: a test case for predicting lifestyles and emergence of pathogens.</title>
        <authorList>
            <person name="Haridas S."/>
            <person name="Albert R."/>
            <person name="Binder M."/>
            <person name="Bloem J."/>
            <person name="Labutti K."/>
            <person name="Salamov A."/>
            <person name="Andreopoulos B."/>
            <person name="Baker S."/>
            <person name="Barry K."/>
            <person name="Bills G."/>
            <person name="Bluhm B."/>
            <person name="Cannon C."/>
            <person name="Castanera R."/>
            <person name="Culley D."/>
            <person name="Daum C."/>
            <person name="Ezra D."/>
            <person name="Gonzalez J."/>
            <person name="Henrissat B."/>
            <person name="Kuo A."/>
            <person name="Liang C."/>
            <person name="Lipzen A."/>
            <person name="Lutzoni F."/>
            <person name="Magnuson J."/>
            <person name="Mondo S."/>
            <person name="Nolan M."/>
            <person name="Ohm R."/>
            <person name="Pangilinan J."/>
            <person name="Park H.-J."/>
            <person name="Ramirez L."/>
            <person name="Alfaro M."/>
            <person name="Sun H."/>
            <person name="Tritt A."/>
            <person name="Yoshinaga Y."/>
            <person name="Zwiers L.-H."/>
            <person name="Turgeon B."/>
            <person name="Goodwin S."/>
            <person name="Spatafora J."/>
            <person name="Crous P."/>
            <person name="Grigoriev I."/>
        </authorList>
    </citation>
    <scope>NUCLEOTIDE SEQUENCE</scope>
    <source>
        <strain evidence="7">CBS 121739</strain>
    </source>
</reference>
<dbReference type="PANTHER" id="PTHR23033:SF47">
    <property type="entry name" value="APPLE DOMAIN-CONTAINING PROTEIN-RELATED"/>
    <property type="match status" value="1"/>
</dbReference>
<dbReference type="OrthoDB" id="414175at2759"/>
<name>A0A6A6W0U1_9PEZI</name>
<gene>
    <name evidence="7" type="ORF">EJ05DRAFT_494087</name>
</gene>
<comment type="subcellular location">
    <subcellularLocation>
        <location evidence="1">Membrane</location>
        <topology evidence="1">Single-pass type II membrane protein</topology>
    </subcellularLocation>
</comment>
<keyword evidence="3" id="KW-0812">Transmembrane</keyword>
<evidence type="ECO:0000256" key="3">
    <source>
        <dbReference type="ARBA" id="ARBA00022692"/>
    </source>
</evidence>
<evidence type="ECO:0000256" key="2">
    <source>
        <dbReference type="ARBA" id="ARBA00006462"/>
    </source>
</evidence>
<dbReference type="Proteomes" id="UP000799437">
    <property type="component" value="Unassembled WGS sequence"/>
</dbReference>
<dbReference type="GeneID" id="54487221"/>
<keyword evidence="8" id="KW-1185">Reference proteome</keyword>
<protein>
    <recommendedName>
        <fullName evidence="9">Glycosyltransferase family 31 protein</fullName>
    </recommendedName>
</protein>
<dbReference type="InterPro" id="IPR026050">
    <property type="entry name" value="C1GALT1/C1GALT1_chp1"/>
</dbReference>
<dbReference type="EMBL" id="ML996577">
    <property type="protein sequence ID" value="KAF2755759.1"/>
    <property type="molecule type" value="Genomic_DNA"/>
</dbReference>
<dbReference type="PANTHER" id="PTHR23033">
    <property type="entry name" value="BETA1,3-GALACTOSYLTRANSFERASE"/>
    <property type="match status" value="1"/>
</dbReference>